<comment type="caution">
    <text evidence="1">The sequence shown here is derived from an EMBL/GenBank/DDBJ whole genome shotgun (WGS) entry which is preliminary data.</text>
</comment>
<gene>
    <name evidence="1" type="ORF">TeGR_g9456</name>
</gene>
<protein>
    <submittedName>
        <fullName evidence="1">Uncharacterized protein</fullName>
    </submittedName>
</protein>
<evidence type="ECO:0000313" key="2">
    <source>
        <dbReference type="Proteomes" id="UP001165060"/>
    </source>
</evidence>
<feature type="non-terminal residue" evidence="1">
    <location>
        <position position="48"/>
    </location>
</feature>
<sequence>MALMLSMKDAKLFCSGSGAGSGSGSGAGSGSGSGSGSGLAAGFFLAVH</sequence>
<keyword evidence="2" id="KW-1185">Reference proteome</keyword>
<reference evidence="1 2" key="1">
    <citation type="journal article" date="2023" name="Commun. Biol.">
        <title>Genome analysis of Parmales, the sister group of diatoms, reveals the evolutionary specialization of diatoms from phago-mixotrophs to photoautotrophs.</title>
        <authorList>
            <person name="Ban H."/>
            <person name="Sato S."/>
            <person name="Yoshikawa S."/>
            <person name="Yamada K."/>
            <person name="Nakamura Y."/>
            <person name="Ichinomiya M."/>
            <person name="Sato N."/>
            <person name="Blanc-Mathieu R."/>
            <person name="Endo H."/>
            <person name="Kuwata A."/>
            <person name="Ogata H."/>
        </authorList>
    </citation>
    <scope>NUCLEOTIDE SEQUENCE [LARGE SCALE GENOMIC DNA]</scope>
</reference>
<accession>A0ABQ6MGP9</accession>
<proteinExistence type="predicted"/>
<evidence type="ECO:0000313" key="1">
    <source>
        <dbReference type="EMBL" id="GMI25739.1"/>
    </source>
</evidence>
<dbReference type="Proteomes" id="UP001165060">
    <property type="component" value="Unassembled WGS sequence"/>
</dbReference>
<dbReference type="EMBL" id="BRYB01000229">
    <property type="protein sequence ID" value="GMI25739.1"/>
    <property type="molecule type" value="Genomic_DNA"/>
</dbReference>
<organism evidence="1 2">
    <name type="scientific">Tetraparma gracilis</name>
    <dbReference type="NCBI Taxonomy" id="2962635"/>
    <lineage>
        <taxon>Eukaryota</taxon>
        <taxon>Sar</taxon>
        <taxon>Stramenopiles</taxon>
        <taxon>Ochrophyta</taxon>
        <taxon>Bolidophyceae</taxon>
        <taxon>Parmales</taxon>
        <taxon>Triparmaceae</taxon>
        <taxon>Tetraparma</taxon>
    </lineage>
</organism>
<name>A0ABQ6MGP9_9STRA</name>